<gene>
    <name evidence="1" type="ORF">LACFE_CDS1259</name>
</gene>
<name>A0A1D7ZXZ5_LIMFE</name>
<organism evidence="1 2">
    <name type="scientific">Limosilactobacillus fermentum</name>
    <name type="common">Lactobacillus fermentum</name>
    <dbReference type="NCBI Taxonomy" id="1613"/>
    <lineage>
        <taxon>Bacteria</taxon>
        <taxon>Bacillati</taxon>
        <taxon>Bacillota</taxon>
        <taxon>Bacilli</taxon>
        <taxon>Lactobacillales</taxon>
        <taxon>Lactobacillaceae</taxon>
        <taxon>Limosilactobacillus</taxon>
    </lineage>
</organism>
<dbReference type="Proteomes" id="UP000094714">
    <property type="component" value="Chromosome"/>
</dbReference>
<sequence length="200" mass="22790">MFKGGILVRTLYLREHGGQRQATTIVHDEFNNACYLLTGKWGLRQDVLSLYTMQGSLLAEVKQVTLGLWPKFVLYQNRQRVGVIAKSLGFVRQVIYIRGLNWMVVGSPLSDRYRVYQGNRLVFSTSPLEDTGGLYQAVHIADQDEEPLAILVATILNHWAHRPDHELAVTWHPRRVDDPHPLRGLSPLVTTSPITKPNRR</sequence>
<accession>A0A1D7ZXZ5</accession>
<dbReference type="PATRIC" id="fig|1613.112.peg.1319"/>
<dbReference type="AlphaFoldDB" id="A0A1D7ZXZ5"/>
<reference evidence="1 2" key="1">
    <citation type="submission" date="2016-09" db="EMBL/GenBank/DDBJ databases">
        <title>Genome Sequence of the Lactobacillus fermentum strain NCC2970 (CNCM I-5068).</title>
        <authorList>
            <person name="Barretto C."/>
            <person name="Ngom-Bru C."/>
            <person name="Genevaz A."/>
            <person name="Fournier C."/>
            <person name="Moine D."/>
            <person name="Kassam M."/>
            <person name="Iltis A."/>
            <person name="Sagory-Zalkind P."/>
            <person name="Faucherand G."/>
            <person name="Descombes P."/>
            <person name="Duboux S."/>
        </authorList>
    </citation>
    <scope>NUCLEOTIDE SEQUENCE [LARGE SCALE GENOMIC DNA]</scope>
    <source>
        <strain evidence="1 2">NCC2970</strain>
    </source>
</reference>
<evidence type="ECO:0000313" key="1">
    <source>
        <dbReference type="EMBL" id="AOR74711.1"/>
    </source>
</evidence>
<dbReference type="EMBL" id="CP017151">
    <property type="protein sequence ID" value="AOR74711.1"/>
    <property type="molecule type" value="Genomic_DNA"/>
</dbReference>
<evidence type="ECO:0000313" key="2">
    <source>
        <dbReference type="Proteomes" id="UP000094714"/>
    </source>
</evidence>
<proteinExistence type="predicted"/>
<protein>
    <submittedName>
        <fullName evidence="1">YxjI protein</fullName>
    </submittedName>
</protein>